<gene>
    <name evidence="1" type="ORF">MHBO_005283</name>
</gene>
<name>A0ABV2AEM1_9EUKA</name>
<protein>
    <submittedName>
        <fullName evidence="1">Uncharacterized protein</fullName>
    </submittedName>
</protein>
<evidence type="ECO:0000313" key="2">
    <source>
        <dbReference type="Proteomes" id="UP001439008"/>
    </source>
</evidence>
<evidence type="ECO:0000313" key="1">
    <source>
        <dbReference type="EMBL" id="MES1918122.1"/>
    </source>
</evidence>
<organism evidence="1 2">
    <name type="scientific">Bonamia ostreae</name>
    <dbReference type="NCBI Taxonomy" id="126728"/>
    <lineage>
        <taxon>Eukaryota</taxon>
        <taxon>Sar</taxon>
        <taxon>Rhizaria</taxon>
        <taxon>Endomyxa</taxon>
        <taxon>Ascetosporea</taxon>
        <taxon>Haplosporida</taxon>
        <taxon>Bonamia</taxon>
    </lineage>
</organism>
<dbReference type="EMBL" id="JBDODL010000017">
    <property type="protein sequence ID" value="MES1918122.1"/>
    <property type="molecule type" value="Genomic_DNA"/>
</dbReference>
<accession>A0ABV2AEM1</accession>
<reference evidence="1 2" key="1">
    <citation type="journal article" date="2024" name="BMC Biol.">
        <title>Comparative genomics of Ascetosporea gives new insight into the evolutionary basis for animal parasitism in Rhizaria.</title>
        <authorList>
            <person name="Hiltunen Thoren M."/>
            <person name="Onut-Brannstrom I."/>
            <person name="Alfjorden A."/>
            <person name="Peckova H."/>
            <person name="Swords F."/>
            <person name="Hooper C."/>
            <person name="Holzer A.S."/>
            <person name="Bass D."/>
            <person name="Burki F."/>
        </authorList>
    </citation>
    <scope>NUCLEOTIDE SEQUENCE [LARGE SCALE GENOMIC DNA]</scope>
    <source>
        <strain evidence="1">20-A016</strain>
    </source>
</reference>
<proteinExistence type="predicted"/>
<dbReference type="Proteomes" id="UP001439008">
    <property type="component" value="Unassembled WGS sequence"/>
</dbReference>
<sequence>MNCFAVFRKRGIDTQIPWNRFIGATRLVLSKTKKTCTIYVINIDWFAFGVEQVATFAGKANSSFSRSGHPVYGRKQILLQTANGDFLSIFKNAIGNFAKLFPDEYFFVVNFAFVTGIEVVEFSHLVFVCVLKYINQRILVYPS</sequence>
<comment type="caution">
    <text evidence="1">The sequence shown here is derived from an EMBL/GenBank/DDBJ whole genome shotgun (WGS) entry which is preliminary data.</text>
</comment>
<keyword evidence="2" id="KW-1185">Reference proteome</keyword>